<protein>
    <submittedName>
        <fullName evidence="2">Uncharacterized protein</fullName>
    </submittedName>
</protein>
<evidence type="ECO:0000256" key="1">
    <source>
        <dbReference type="SAM" id="MobiDB-lite"/>
    </source>
</evidence>
<dbReference type="AlphaFoldDB" id="A0A7S1QLE4"/>
<name>A0A7S1QLE4_ALECA</name>
<accession>A0A7S1QLE4</accession>
<organism evidence="2">
    <name type="scientific">Alexandrium catenella</name>
    <name type="common">Red tide dinoflagellate</name>
    <name type="synonym">Gonyaulax catenella</name>
    <dbReference type="NCBI Taxonomy" id="2925"/>
    <lineage>
        <taxon>Eukaryota</taxon>
        <taxon>Sar</taxon>
        <taxon>Alveolata</taxon>
        <taxon>Dinophyceae</taxon>
        <taxon>Gonyaulacales</taxon>
        <taxon>Pyrocystaceae</taxon>
        <taxon>Alexandrium</taxon>
    </lineage>
</organism>
<reference evidence="2" key="1">
    <citation type="submission" date="2021-01" db="EMBL/GenBank/DDBJ databases">
        <authorList>
            <person name="Corre E."/>
            <person name="Pelletier E."/>
            <person name="Niang G."/>
            <person name="Scheremetjew M."/>
            <person name="Finn R."/>
            <person name="Kale V."/>
            <person name="Holt S."/>
            <person name="Cochrane G."/>
            <person name="Meng A."/>
            <person name="Brown T."/>
            <person name="Cohen L."/>
        </authorList>
    </citation>
    <scope>NUCLEOTIDE SEQUENCE</scope>
    <source>
        <strain evidence="2">OF101</strain>
    </source>
</reference>
<gene>
    <name evidence="2" type="ORF">ACAT0790_LOCUS27534</name>
</gene>
<feature type="region of interest" description="Disordered" evidence="1">
    <location>
        <begin position="181"/>
        <end position="210"/>
    </location>
</feature>
<sequence length="224" mass="23428">MGSCLAVEAARPPPEICGIWSTGPLAIKKCFAAAYAGRAAMGLPEAESDDDEYAILIVDDKGQCQYRKQGKTVGGRYVSASAATTYSGPILDFGLDGENWVGRMGAKFSISGKAYVDSDGEQLLTVIGFDGNKMKRLTSMTLGPPINASVLMSCGEGEDIGVAPILYAAIKAETKRIKEMQANDQQQLTVSVPEKEGAAPGSEGEATVKGAAIVRADSRALEVA</sequence>
<proteinExistence type="predicted"/>
<evidence type="ECO:0000313" key="2">
    <source>
        <dbReference type="EMBL" id="CAD9142220.1"/>
    </source>
</evidence>
<dbReference type="EMBL" id="HBGE01045598">
    <property type="protein sequence ID" value="CAD9142220.1"/>
    <property type="molecule type" value="Transcribed_RNA"/>
</dbReference>